<protein>
    <submittedName>
        <fullName evidence="1">C26db691-8ea4-4490-a296-f844d662ee11-CDS</fullName>
    </submittedName>
</protein>
<dbReference type="OrthoDB" id="197419at2759"/>
<reference evidence="1" key="1">
    <citation type="submission" date="2020-10" db="EMBL/GenBank/DDBJ databases">
        <authorList>
            <person name="Kusch S."/>
        </authorList>
    </citation>
    <scope>NUCLEOTIDE SEQUENCE</scope>
    <source>
        <strain evidence="1">SwB9</strain>
    </source>
</reference>
<organism evidence="1 2">
    <name type="scientific">Sclerotinia trifoliorum</name>
    <dbReference type="NCBI Taxonomy" id="28548"/>
    <lineage>
        <taxon>Eukaryota</taxon>
        <taxon>Fungi</taxon>
        <taxon>Dikarya</taxon>
        <taxon>Ascomycota</taxon>
        <taxon>Pezizomycotina</taxon>
        <taxon>Leotiomycetes</taxon>
        <taxon>Helotiales</taxon>
        <taxon>Sclerotiniaceae</taxon>
        <taxon>Sclerotinia</taxon>
    </lineage>
</organism>
<evidence type="ECO:0000313" key="1">
    <source>
        <dbReference type="EMBL" id="CAD6447193.1"/>
    </source>
</evidence>
<gene>
    <name evidence="1" type="ORF">SCLTRI_LOCUS6985</name>
</gene>
<evidence type="ECO:0000313" key="2">
    <source>
        <dbReference type="Proteomes" id="UP000624404"/>
    </source>
</evidence>
<accession>A0A8H2VYL9</accession>
<proteinExistence type="predicted"/>
<comment type="caution">
    <text evidence="1">The sequence shown here is derived from an EMBL/GenBank/DDBJ whole genome shotgun (WGS) entry which is preliminary data.</text>
</comment>
<keyword evidence="2" id="KW-1185">Reference proteome</keyword>
<dbReference type="EMBL" id="CAJHIA010000024">
    <property type="protein sequence ID" value="CAD6447193.1"/>
    <property type="molecule type" value="Genomic_DNA"/>
</dbReference>
<sequence>MIKVLYSRHASEQLLLFALRSSSREAIILPLYLTTIHGIMLSHAPVMEKLEAAKHWTPPITASIHGFLLITEPPHQAESNNAHKDILSLTTIDYVSY</sequence>
<dbReference type="AlphaFoldDB" id="A0A8H2VYL9"/>
<name>A0A8H2VYL9_9HELO</name>
<dbReference type="Proteomes" id="UP000624404">
    <property type="component" value="Unassembled WGS sequence"/>
</dbReference>